<organism evidence="2 3">
    <name type="scientific">Willisornis vidua</name>
    <name type="common">Xingu scale-backed antbird</name>
    <dbReference type="NCBI Taxonomy" id="1566151"/>
    <lineage>
        <taxon>Eukaryota</taxon>
        <taxon>Metazoa</taxon>
        <taxon>Chordata</taxon>
        <taxon>Craniata</taxon>
        <taxon>Vertebrata</taxon>
        <taxon>Euteleostomi</taxon>
        <taxon>Archelosauria</taxon>
        <taxon>Archosauria</taxon>
        <taxon>Dinosauria</taxon>
        <taxon>Saurischia</taxon>
        <taxon>Theropoda</taxon>
        <taxon>Coelurosauria</taxon>
        <taxon>Aves</taxon>
        <taxon>Neognathae</taxon>
        <taxon>Neoaves</taxon>
        <taxon>Telluraves</taxon>
        <taxon>Australaves</taxon>
        <taxon>Passeriformes</taxon>
        <taxon>Thamnophilidae</taxon>
        <taxon>Willisornis</taxon>
    </lineage>
</organism>
<gene>
    <name evidence="2" type="ORF">WISP_00478</name>
</gene>
<keyword evidence="1" id="KW-0472">Membrane</keyword>
<proteinExistence type="predicted"/>
<dbReference type="Proteomes" id="UP001145742">
    <property type="component" value="Unassembled WGS sequence"/>
</dbReference>
<dbReference type="PANTHER" id="PTHR10293">
    <property type="entry name" value="GLUTAREDOXIN FAMILY MEMBER"/>
    <property type="match status" value="1"/>
</dbReference>
<dbReference type="InterPro" id="IPR004480">
    <property type="entry name" value="Monothiol_GRX-rel"/>
</dbReference>
<comment type="caution">
    <text evidence="2">The sequence shown here is derived from an EMBL/GenBank/DDBJ whole genome shotgun (WGS) entry which is preliminary data.</text>
</comment>
<evidence type="ECO:0000313" key="3">
    <source>
        <dbReference type="Proteomes" id="UP001145742"/>
    </source>
</evidence>
<reference evidence="2" key="1">
    <citation type="submission" date="2019-10" db="EMBL/GenBank/DDBJ databases">
        <authorList>
            <person name="Soares A.E.R."/>
            <person name="Aleixo A."/>
            <person name="Schneider P."/>
            <person name="Miyaki C.Y."/>
            <person name="Schneider M.P."/>
            <person name="Mello C."/>
            <person name="Vasconcelos A.T.R."/>
        </authorList>
    </citation>
    <scope>NUCLEOTIDE SEQUENCE</scope>
    <source>
        <tissue evidence="2">Muscle</tissue>
    </source>
</reference>
<evidence type="ECO:0000256" key="1">
    <source>
        <dbReference type="SAM" id="Phobius"/>
    </source>
</evidence>
<name>A0ABQ9DW60_9PASS</name>
<dbReference type="Gene3D" id="3.40.30.10">
    <property type="entry name" value="Glutaredoxin"/>
    <property type="match status" value="1"/>
</dbReference>
<dbReference type="EMBL" id="WHWB01005990">
    <property type="protein sequence ID" value="KAJ7428910.1"/>
    <property type="molecule type" value="Genomic_DNA"/>
</dbReference>
<keyword evidence="1" id="KW-1133">Transmembrane helix</keyword>
<keyword evidence="3" id="KW-1185">Reference proteome</keyword>
<feature type="transmembrane region" description="Helical" evidence="1">
    <location>
        <begin position="6"/>
        <end position="26"/>
    </location>
</feature>
<keyword evidence="1" id="KW-0812">Transmembrane</keyword>
<protein>
    <submittedName>
        <fullName evidence="2">Uncharacterized protein</fullName>
    </submittedName>
</protein>
<dbReference type="PANTHER" id="PTHR10293:SF73">
    <property type="entry name" value="GLUTAREDOXIN-3"/>
    <property type="match status" value="1"/>
</dbReference>
<sequence length="107" mass="11713">MEISIWWVYIPSVAAQTGLNAVLWFLQNSQKVDRLDGAHAPELSRKVQRHVSGTAVPAAPGAGTKEDLNVRLQKLINAAPCMLFMKGSPKEPRCGEQSCSWSLAPVR</sequence>
<evidence type="ECO:0000313" key="2">
    <source>
        <dbReference type="EMBL" id="KAJ7428910.1"/>
    </source>
</evidence>
<accession>A0ABQ9DW60</accession>